<reference evidence="1 2" key="1">
    <citation type="submission" date="2019-04" db="EMBL/GenBank/DDBJ databases">
        <title>Nine Novel Phages from a Plateau Lake in Southwest China Provide Insights into Aeromonas Phage Diversity.</title>
        <authorList>
            <person name="Xiao W."/>
            <person name="Bai M."/>
            <person name="Wang Y."/>
            <person name="Cui X."/>
        </authorList>
    </citation>
    <scope>NUCLEOTIDE SEQUENCE [LARGE SCALE GENOMIC DNA]</scope>
</reference>
<keyword evidence="2" id="KW-1185">Reference proteome</keyword>
<proteinExistence type="predicted"/>
<organism evidence="1 2">
    <name type="scientific">Aeromonas phage 2L372D</name>
    <dbReference type="NCBI Taxonomy" id="2588097"/>
    <lineage>
        <taxon>Viruses</taxon>
        <taxon>Duplodnaviria</taxon>
        <taxon>Heunggongvirae</taxon>
        <taxon>Uroviricota</taxon>
        <taxon>Caudoviricetes</taxon>
        <taxon>Plateaulakevirus</taxon>
        <taxon>Plateaulakevirus pv2L372D</taxon>
    </lineage>
</organism>
<dbReference type="EMBL" id="MK804893">
    <property type="protein sequence ID" value="QDB73919.1"/>
    <property type="molecule type" value="Genomic_DNA"/>
</dbReference>
<evidence type="ECO:0000313" key="2">
    <source>
        <dbReference type="Proteomes" id="UP000316128"/>
    </source>
</evidence>
<evidence type="ECO:0000313" key="1">
    <source>
        <dbReference type="EMBL" id="QDB73919.1"/>
    </source>
</evidence>
<name>A0A4Y5TY29_9CAUD</name>
<protein>
    <submittedName>
        <fullName evidence="1">Uncharacterized protein</fullName>
    </submittedName>
</protein>
<sequence>MKIDKSERDAAILDIVYNGGFPITQIVSKEYLEGIDTFAEPTKQFINKYGHVAITLKGNRDLTLRTLQEIMAGTTPPEGTELFCVVTENDNYRKPDNMTLDEHFELLLKEPNQFKFLQSCGYTEVKRTAQEFKRKQSGFNAKEPGFVYVVRYYNEDIEFIKYGITHNYTDKRHDEQAGAAKRVGIHYDWEVLFKSPMSKGKQVVEVEATLKKLTKQAIYKQQHNITKDIFPDGYSETLPIDYVIDVLDYVENTEWSLD</sequence>
<gene>
    <name evidence="1" type="ORF">2L372D_005</name>
</gene>
<accession>A0A4Y5TY29</accession>
<dbReference type="Proteomes" id="UP000316128">
    <property type="component" value="Segment"/>
</dbReference>